<evidence type="ECO:0000313" key="2">
    <source>
        <dbReference type="Proteomes" id="UP000053317"/>
    </source>
</evidence>
<dbReference type="Gene3D" id="3.40.50.1110">
    <property type="entry name" value="SGNH hydrolase"/>
    <property type="match status" value="1"/>
</dbReference>
<evidence type="ECO:0000313" key="1">
    <source>
        <dbReference type="EMBL" id="KKY27126.1"/>
    </source>
</evidence>
<dbReference type="SUPFAM" id="SSF52266">
    <property type="entry name" value="SGNH hydrolase"/>
    <property type="match status" value="1"/>
</dbReference>
<proteinExistence type="predicted"/>
<keyword evidence="2" id="KW-1185">Reference proteome</keyword>
<dbReference type="InterPro" id="IPR053140">
    <property type="entry name" value="GDSL_Rv0518-like"/>
</dbReference>
<dbReference type="PANTHER" id="PTHR43784">
    <property type="entry name" value="GDSL-LIKE LIPASE/ACYLHYDROLASE, PUTATIVE (AFU_ORTHOLOGUE AFUA_2G00820)-RELATED"/>
    <property type="match status" value="1"/>
</dbReference>
<gene>
    <name evidence="1" type="ORF">UCRPC4_g01262</name>
</gene>
<dbReference type="EMBL" id="LCWF01000028">
    <property type="protein sequence ID" value="KKY27126.1"/>
    <property type="molecule type" value="Genomic_DNA"/>
</dbReference>
<accession>A0A0G2EYH9</accession>
<name>A0A0G2EYH9_PHACM</name>
<dbReference type="Pfam" id="PF00657">
    <property type="entry name" value="Lipase_GDSL"/>
    <property type="match status" value="1"/>
</dbReference>
<protein>
    <submittedName>
        <fullName evidence="1">Putative extracellular gdsl-like lipase</fullName>
    </submittedName>
</protein>
<reference evidence="1 2" key="2">
    <citation type="submission" date="2015-05" db="EMBL/GenBank/DDBJ databases">
        <authorList>
            <person name="Morales-Cruz A."/>
            <person name="Amrine K.C."/>
            <person name="Cantu D."/>
        </authorList>
    </citation>
    <scope>NUCLEOTIDE SEQUENCE [LARGE SCALE GENOMIC DNA]</scope>
    <source>
        <strain evidence="1">UCRPC4</strain>
    </source>
</reference>
<dbReference type="InterPro" id="IPR001087">
    <property type="entry name" value="GDSL"/>
</dbReference>
<dbReference type="OrthoDB" id="10071171at2759"/>
<reference evidence="1 2" key="1">
    <citation type="submission" date="2015-05" db="EMBL/GenBank/DDBJ databases">
        <title>Distinctive expansion of gene families associated with plant cell wall degradation and secondary metabolism in the genomes of grapevine trunk pathogens.</title>
        <authorList>
            <person name="Lawrence D.P."/>
            <person name="Travadon R."/>
            <person name="Rolshausen P.E."/>
            <person name="Baumgartner K."/>
        </authorList>
    </citation>
    <scope>NUCLEOTIDE SEQUENCE [LARGE SCALE GENOMIC DNA]</scope>
    <source>
        <strain evidence="1">UCRPC4</strain>
    </source>
</reference>
<dbReference type="GO" id="GO:0016788">
    <property type="term" value="F:hydrolase activity, acting on ester bonds"/>
    <property type="evidence" value="ECO:0007669"/>
    <property type="project" value="InterPro"/>
</dbReference>
<dbReference type="AlphaFoldDB" id="A0A0G2EYH9"/>
<sequence length="333" mass="36799">MSIGGDTIRISFSNAFGMYDLPITGATIALPSNGSSEDPAINVSTLQTLTFEGSKNITVPESALVVSDPIDFPIEPQSEITVTMYLADGQQSNDITSHPGSRATSYISFGDYTHATNMSDPSTQSVTHCWPDLLLRRLQNFSSTSHIAILNQAAGGNRILYDGLGPNTLSRLDRDIFSHPGISYSLLFSGINDIGSTSTSTSAQTSLLTRLITSYSQIIHRHHLLGIPIFWATLTPFSAPNYNTTIQPYSSPIRERTRQDLNHWIRNSGKFDLVVDFDPVLRNESVPWQLKEELQSGDYLHPNVKGYELLAESFPVDELEIWGKDRKVVNGFE</sequence>
<dbReference type="PANTHER" id="PTHR43784:SF3">
    <property type="entry name" value="GDSL FAMILY LIPASE"/>
    <property type="match status" value="1"/>
</dbReference>
<comment type="caution">
    <text evidence="1">The sequence shown here is derived from an EMBL/GenBank/DDBJ whole genome shotgun (WGS) entry which is preliminary data.</text>
</comment>
<dbReference type="InterPro" id="IPR036514">
    <property type="entry name" value="SGNH_hydro_sf"/>
</dbReference>
<organism evidence="1 2">
    <name type="scientific">Phaeomoniella chlamydospora</name>
    <name type="common">Phaeoacremonium chlamydosporum</name>
    <dbReference type="NCBI Taxonomy" id="158046"/>
    <lineage>
        <taxon>Eukaryota</taxon>
        <taxon>Fungi</taxon>
        <taxon>Dikarya</taxon>
        <taxon>Ascomycota</taxon>
        <taxon>Pezizomycotina</taxon>
        <taxon>Eurotiomycetes</taxon>
        <taxon>Chaetothyriomycetidae</taxon>
        <taxon>Phaeomoniellales</taxon>
        <taxon>Phaeomoniellaceae</taxon>
        <taxon>Phaeomoniella</taxon>
    </lineage>
</organism>
<dbReference type="Proteomes" id="UP000053317">
    <property type="component" value="Unassembled WGS sequence"/>
</dbReference>